<dbReference type="EMBL" id="AP018694">
    <property type="protein sequence ID" value="BBE17572.1"/>
    <property type="molecule type" value="Genomic_DNA"/>
</dbReference>
<organism evidence="1 2">
    <name type="scientific">Aquipluma nitroreducens</name>
    <dbReference type="NCBI Taxonomy" id="2010828"/>
    <lineage>
        <taxon>Bacteria</taxon>
        <taxon>Pseudomonadati</taxon>
        <taxon>Bacteroidota</taxon>
        <taxon>Bacteroidia</taxon>
        <taxon>Marinilabiliales</taxon>
        <taxon>Prolixibacteraceae</taxon>
        <taxon>Aquipluma</taxon>
    </lineage>
</organism>
<proteinExistence type="predicted"/>
<dbReference type="Proteomes" id="UP001193389">
    <property type="component" value="Chromosome"/>
</dbReference>
<name>A0A5K7S7N9_9BACT</name>
<reference evidence="1" key="1">
    <citation type="journal article" date="2020" name="Int. J. Syst. Evol. Microbiol.">
        <title>Aquipluma nitroreducens gen. nov. sp. nov., a novel facultatively anaerobic bacterium isolated from a freshwater lake.</title>
        <authorList>
            <person name="Watanabe M."/>
            <person name="Kojima H."/>
            <person name="Fukui M."/>
        </authorList>
    </citation>
    <scope>NUCLEOTIDE SEQUENCE</scope>
    <source>
        <strain evidence="1">MeG22</strain>
    </source>
</reference>
<sequence>MGQNIEDPISFIQWKKVVLSNDAEFTDGKMDWGLGFLIKYKNDTIACTARDFTGTTYTRGKMLYIKDFGKEMKYWRMYVSDDPTQKVVLDTLFMKDKIEKKYSIFLYSAYFLTFSLKQKNKNLIPLEPDIRKTANKDTLYIVGYDKDHNLKIVRGIVETPLNEKYSEPEIRLQTDVFLYYSNFVGAPIVDKNGKVVGLVNRAYDLYKNTKGRIINDDKEVAGAHYEYFINGTSMRSILGKDYQK</sequence>
<dbReference type="SUPFAM" id="SSF50494">
    <property type="entry name" value="Trypsin-like serine proteases"/>
    <property type="match status" value="1"/>
</dbReference>
<evidence type="ECO:0000313" key="1">
    <source>
        <dbReference type="EMBL" id="BBE17572.1"/>
    </source>
</evidence>
<evidence type="ECO:0000313" key="2">
    <source>
        <dbReference type="Proteomes" id="UP001193389"/>
    </source>
</evidence>
<protein>
    <submittedName>
        <fullName evidence="1">Uncharacterized protein</fullName>
    </submittedName>
</protein>
<dbReference type="InterPro" id="IPR009003">
    <property type="entry name" value="Peptidase_S1_PA"/>
</dbReference>
<gene>
    <name evidence="1" type="ORF">AQPE_1728</name>
</gene>
<dbReference type="AlphaFoldDB" id="A0A5K7S7N9"/>
<dbReference type="KEGG" id="anf:AQPE_1728"/>
<keyword evidence="2" id="KW-1185">Reference proteome</keyword>
<accession>A0A5K7S7N9</accession>